<dbReference type="EC" id="2.7.1.71" evidence="3 11"/>
<feature type="binding site" evidence="11">
    <location>
        <position position="161"/>
    </location>
    <ligand>
        <name>ATP</name>
        <dbReference type="ChEBI" id="CHEBI:30616"/>
    </ligand>
</feature>
<comment type="caution">
    <text evidence="12">The sequence shown here is derived from an EMBL/GenBank/DDBJ whole genome shotgun (WGS) entry which is preliminary data.</text>
</comment>
<sequence length="179" mass="18810">MVNDPTPGTTRPVAVVVGPPGAGKTTVGQELAHRLGVAFHDVDSAIEAAQGRSISDIFVDDGEAAFRDLERAEVARSLVEEAGVVSVGGGAVMDPLTEQALAGHVVVFLDVAIADASKRIGFDRSRPLLSVNPRASWVAMMNTRRPTYERVSTLRVDTAGRTPTEVVDTIVTALEAAHA</sequence>
<keyword evidence="11" id="KW-0479">Metal-binding</keyword>
<keyword evidence="6 11" id="KW-0547">Nucleotide-binding</keyword>
<evidence type="ECO:0000256" key="1">
    <source>
        <dbReference type="ARBA" id="ARBA00004842"/>
    </source>
</evidence>
<dbReference type="Proteomes" id="UP001597046">
    <property type="component" value="Unassembled WGS sequence"/>
</dbReference>
<feature type="binding site" evidence="11">
    <location>
        <begin position="21"/>
        <end position="26"/>
    </location>
    <ligand>
        <name>ATP</name>
        <dbReference type="ChEBI" id="CHEBI:30616"/>
    </ligand>
</feature>
<comment type="catalytic activity">
    <reaction evidence="10 11">
        <text>shikimate + ATP = 3-phosphoshikimate + ADP + H(+)</text>
        <dbReference type="Rhea" id="RHEA:13121"/>
        <dbReference type="ChEBI" id="CHEBI:15378"/>
        <dbReference type="ChEBI" id="CHEBI:30616"/>
        <dbReference type="ChEBI" id="CHEBI:36208"/>
        <dbReference type="ChEBI" id="CHEBI:145989"/>
        <dbReference type="ChEBI" id="CHEBI:456216"/>
        <dbReference type="EC" id="2.7.1.71"/>
    </reaction>
</comment>
<dbReference type="PROSITE" id="PS01128">
    <property type="entry name" value="SHIKIMATE_KINASE"/>
    <property type="match status" value="1"/>
</dbReference>
<feature type="binding site" evidence="11">
    <location>
        <position position="67"/>
    </location>
    <ligand>
        <name>substrate</name>
    </ligand>
</feature>
<evidence type="ECO:0000256" key="8">
    <source>
        <dbReference type="ARBA" id="ARBA00022840"/>
    </source>
</evidence>
<dbReference type="PRINTS" id="PR01100">
    <property type="entry name" value="SHIKIMTKNASE"/>
</dbReference>
<evidence type="ECO:0000256" key="4">
    <source>
        <dbReference type="ARBA" id="ARBA00022605"/>
    </source>
</evidence>
<comment type="function">
    <text evidence="11">Catalyzes the specific phosphorylation of the 3-hydroxyl group of shikimic acid using ATP as a cosubstrate.</text>
</comment>
<dbReference type="InterPro" id="IPR000623">
    <property type="entry name" value="Shikimate_kinase/TSH1"/>
</dbReference>
<evidence type="ECO:0000256" key="7">
    <source>
        <dbReference type="ARBA" id="ARBA00022777"/>
    </source>
</evidence>
<dbReference type="InterPro" id="IPR027417">
    <property type="entry name" value="P-loop_NTPase"/>
</dbReference>
<feature type="binding site" evidence="11">
    <location>
        <position position="126"/>
    </location>
    <ligand>
        <name>ATP</name>
        <dbReference type="ChEBI" id="CHEBI:30616"/>
    </ligand>
</feature>
<feature type="binding site" evidence="11">
    <location>
        <position position="89"/>
    </location>
    <ligand>
        <name>substrate</name>
    </ligand>
</feature>
<dbReference type="GO" id="GO:0004765">
    <property type="term" value="F:shikimate kinase activity"/>
    <property type="evidence" value="ECO:0007669"/>
    <property type="project" value="UniProtKB-EC"/>
</dbReference>
<dbReference type="CDD" id="cd00464">
    <property type="entry name" value="SK"/>
    <property type="match status" value="1"/>
</dbReference>
<dbReference type="Gene3D" id="3.40.50.300">
    <property type="entry name" value="P-loop containing nucleotide triphosphate hydrolases"/>
    <property type="match status" value="1"/>
</dbReference>
<comment type="similarity">
    <text evidence="2 11">Belongs to the shikimate kinase family.</text>
</comment>
<feature type="binding site" evidence="11">
    <location>
        <position position="144"/>
    </location>
    <ligand>
        <name>substrate</name>
    </ligand>
</feature>
<keyword evidence="11" id="KW-0963">Cytoplasm</keyword>
<evidence type="ECO:0000313" key="13">
    <source>
        <dbReference type="Proteomes" id="UP001597046"/>
    </source>
</evidence>
<keyword evidence="4 11" id="KW-0028">Amino-acid biosynthesis</keyword>
<comment type="cofactor">
    <cofactor evidence="11">
        <name>Mg(2+)</name>
        <dbReference type="ChEBI" id="CHEBI:18420"/>
    </cofactor>
    <text evidence="11">Binds 1 Mg(2+) ion per subunit.</text>
</comment>
<dbReference type="Pfam" id="PF01202">
    <property type="entry name" value="SKI"/>
    <property type="match status" value="1"/>
</dbReference>
<reference evidence="13" key="1">
    <citation type="journal article" date="2019" name="Int. J. Syst. Evol. Microbiol.">
        <title>The Global Catalogue of Microorganisms (GCM) 10K type strain sequencing project: providing services to taxonomists for standard genome sequencing and annotation.</title>
        <authorList>
            <consortium name="The Broad Institute Genomics Platform"/>
            <consortium name="The Broad Institute Genome Sequencing Center for Infectious Disease"/>
            <person name="Wu L."/>
            <person name="Ma J."/>
        </authorList>
    </citation>
    <scope>NUCLEOTIDE SEQUENCE [LARGE SCALE GENOMIC DNA]</scope>
    <source>
        <strain evidence="13">CCUG 57508</strain>
    </source>
</reference>
<dbReference type="PANTHER" id="PTHR21087:SF16">
    <property type="entry name" value="SHIKIMATE KINASE 1, CHLOROPLASTIC"/>
    <property type="match status" value="1"/>
</dbReference>
<dbReference type="InterPro" id="IPR031322">
    <property type="entry name" value="Shikimate/glucono_kinase"/>
</dbReference>
<keyword evidence="11" id="KW-0460">Magnesium</keyword>
<keyword evidence="8 11" id="KW-0067">ATP-binding</keyword>
<feature type="binding site" evidence="11">
    <location>
        <position position="25"/>
    </location>
    <ligand>
        <name>Mg(2+)</name>
        <dbReference type="ChEBI" id="CHEBI:18420"/>
    </ligand>
</feature>
<keyword evidence="13" id="KW-1185">Reference proteome</keyword>
<proteinExistence type="inferred from homology"/>
<dbReference type="HAMAP" id="MF_00109">
    <property type="entry name" value="Shikimate_kinase"/>
    <property type="match status" value="1"/>
</dbReference>
<gene>
    <name evidence="11" type="primary">aroK</name>
    <name evidence="12" type="ORF">ACFQ2V_10695</name>
</gene>
<evidence type="ECO:0000256" key="5">
    <source>
        <dbReference type="ARBA" id="ARBA00022679"/>
    </source>
</evidence>
<dbReference type="PANTHER" id="PTHR21087">
    <property type="entry name" value="SHIKIMATE KINASE"/>
    <property type="match status" value="1"/>
</dbReference>
<dbReference type="EMBL" id="JBHTKH010000006">
    <property type="protein sequence ID" value="MFD1054773.1"/>
    <property type="molecule type" value="Genomic_DNA"/>
</dbReference>
<name>A0ABW3MVP9_9MICO</name>
<comment type="subcellular location">
    <subcellularLocation>
        <location evidence="11">Cytoplasm</location>
    </subcellularLocation>
</comment>
<keyword evidence="9 11" id="KW-0057">Aromatic amino acid biosynthesis</keyword>
<evidence type="ECO:0000256" key="9">
    <source>
        <dbReference type="ARBA" id="ARBA00023141"/>
    </source>
</evidence>
<dbReference type="RefSeq" id="WP_386052681.1">
    <property type="nucleotide sequence ID" value="NZ_JBHTKH010000006.1"/>
</dbReference>
<evidence type="ECO:0000256" key="11">
    <source>
        <dbReference type="HAMAP-Rule" id="MF_00109"/>
    </source>
</evidence>
<dbReference type="InterPro" id="IPR023000">
    <property type="entry name" value="Shikimate_kinase_CS"/>
</dbReference>
<evidence type="ECO:0000256" key="6">
    <source>
        <dbReference type="ARBA" id="ARBA00022741"/>
    </source>
</evidence>
<comment type="subunit">
    <text evidence="11">Monomer.</text>
</comment>
<keyword evidence="5 11" id="KW-0808">Transferase</keyword>
<protein>
    <recommendedName>
        <fullName evidence="3 11">Shikimate kinase</fullName>
        <shortName evidence="11">SK</shortName>
        <ecNumber evidence="3 11">2.7.1.71</ecNumber>
    </recommendedName>
</protein>
<keyword evidence="7 11" id="KW-0418">Kinase</keyword>
<evidence type="ECO:0000256" key="3">
    <source>
        <dbReference type="ARBA" id="ARBA00012154"/>
    </source>
</evidence>
<comment type="pathway">
    <text evidence="1 11">Metabolic intermediate biosynthesis; chorismate biosynthesis; chorismate from D-erythrose 4-phosphate and phosphoenolpyruvate: step 5/7.</text>
</comment>
<evidence type="ECO:0000256" key="10">
    <source>
        <dbReference type="ARBA" id="ARBA00048567"/>
    </source>
</evidence>
<accession>A0ABW3MVP9</accession>
<dbReference type="SUPFAM" id="SSF52540">
    <property type="entry name" value="P-loop containing nucleoside triphosphate hydrolases"/>
    <property type="match status" value="1"/>
</dbReference>
<organism evidence="12 13">
    <name type="scientific">Terrabacter terrigena</name>
    <dbReference type="NCBI Taxonomy" id="574718"/>
    <lineage>
        <taxon>Bacteria</taxon>
        <taxon>Bacillati</taxon>
        <taxon>Actinomycetota</taxon>
        <taxon>Actinomycetes</taxon>
        <taxon>Micrococcales</taxon>
        <taxon>Intrasporangiaceae</taxon>
        <taxon>Terrabacter</taxon>
    </lineage>
</organism>
<evidence type="ECO:0000313" key="12">
    <source>
        <dbReference type="EMBL" id="MFD1054773.1"/>
    </source>
</evidence>
<feature type="binding site" evidence="11">
    <location>
        <position position="43"/>
    </location>
    <ligand>
        <name>substrate</name>
    </ligand>
</feature>
<evidence type="ECO:0000256" key="2">
    <source>
        <dbReference type="ARBA" id="ARBA00006997"/>
    </source>
</evidence>